<keyword evidence="4" id="KW-1185">Reference proteome</keyword>
<dbReference type="STRING" id="1859457.BET10_00510"/>
<accession>A0A1S1MPN7</accession>
<evidence type="ECO:0000313" key="4">
    <source>
        <dbReference type="Proteomes" id="UP000179786"/>
    </source>
</evidence>
<dbReference type="SUPFAM" id="SSF47473">
    <property type="entry name" value="EF-hand"/>
    <property type="match status" value="1"/>
</dbReference>
<evidence type="ECO:0000313" key="3">
    <source>
        <dbReference type="EMBL" id="OHU87133.1"/>
    </source>
</evidence>
<dbReference type="Proteomes" id="UP000179786">
    <property type="component" value="Unassembled WGS sequence"/>
</dbReference>
<feature type="chain" id="PRO_5010294798" evidence="1">
    <location>
        <begin position="22"/>
        <end position="69"/>
    </location>
</feature>
<protein>
    <submittedName>
        <fullName evidence="3">Calmodulin</fullName>
    </submittedName>
</protein>
<evidence type="ECO:0000259" key="2">
    <source>
        <dbReference type="PROSITE" id="PS50222"/>
    </source>
</evidence>
<keyword evidence="1" id="KW-0732">Signal</keyword>
<dbReference type="InterPro" id="IPR011992">
    <property type="entry name" value="EF-hand-dom_pair"/>
</dbReference>
<feature type="domain" description="EF-hand" evidence="2">
    <location>
        <begin position="41"/>
        <end position="69"/>
    </location>
</feature>
<dbReference type="PROSITE" id="PS50222">
    <property type="entry name" value="EF_HAND_2"/>
    <property type="match status" value="1"/>
</dbReference>
<dbReference type="GO" id="GO:0005509">
    <property type="term" value="F:calcium ion binding"/>
    <property type="evidence" value="ECO:0007669"/>
    <property type="project" value="InterPro"/>
</dbReference>
<name>A0A1S1MPN7_9GAMM</name>
<organism evidence="3 4">
    <name type="scientific">Pseudoalteromonas amylolytica</name>
    <dbReference type="NCBI Taxonomy" id="1859457"/>
    <lineage>
        <taxon>Bacteria</taxon>
        <taxon>Pseudomonadati</taxon>
        <taxon>Pseudomonadota</taxon>
        <taxon>Gammaproteobacteria</taxon>
        <taxon>Alteromonadales</taxon>
        <taxon>Pseudoalteromonadaceae</taxon>
        <taxon>Pseudoalteromonas</taxon>
    </lineage>
</organism>
<evidence type="ECO:0000256" key="1">
    <source>
        <dbReference type="SAM" id="SignalP"/>
    </source>
</evidence>
<gene>
    <name evidence="3" type="ORF">BET10_00510</name>
</gene>
<dbReference type="EMBL" id="MKJU01000035">
    <property type="protein sequence ID" value="OHU87133.1"/>
    <property type="molecule type" value="Genomic_DNA"/>
</dbReference>
<proteinExistence type="predicted"/>
<feature type="signal peptide" evidence="1">
    <location>
        <begin position="1"/>
        <end position="21"/>
    </location>
</feature>
<sequence>MNSLKTLIGSLLVLSSSAALAASFSDYDANQDGLISKEEAAVSVELSEAFDKLDTDKDAMLNEKEFSEY</sequence>
<comment type="caution">
    <text evidence="3">The sequence shown here is derived from an EMBL/GenBank/DDBJ whole genome shotgun (WGS) entry which is preliminary data.</text>
</comment>
<dbReference type="AlphaFoldDB" id="A0A1S1MPN7"/>
<reference evidence="3 4" key="1">
    <citation type="submission" date="2016-09" db="EMBL/GenBank/DDBJ databases">
        <title>Pseudoalteromonas amylolytica sp. nov., isolated from the surface seawater.</title>
        <authorList>
            <person name="Wu Y.-H."/>
            <person name="Cheng H."/>
            <person name="Jin X.-B."/>
            <person name="Wang C.-S."/>
            <person name="Xu X.-W."/>
        </authorList>
    </citation>
    <scope>NUCLEOTIDE SEQUENCE [LARGE SCALE GENOMIC DNA]</scope>
    <source>
        <strain evidence="3 4">JW1</strain>
    </source>
</reference>
<dbReference type="Pfam" id="PF13202">
    <property type="entry name" value="EF-hand_5"/>
    <property type="match status" value="1"/>
</dbReference>
<dbReference type="RefSeq" id="WP_070987625.1">
    <property type="nucleotide sequence ID" value="NZ_MKJU01000035.1"/>
</dbReference>
<dbReference type="InterPro" id="IPR002048">
    <property type="entry name" value="EF_hand_dom"/>
</dbReference>
<dbReference type="Gene3D" id="1.10.238.10">
    <property type="entry name" value="EF-hand"/>
    <property type="match status" value="1"/>
</dbReference>